<dbReference type="AlphaFoldDB" id="A0A3P3ZPD9"/>
<evidence type="ECO:0000256" key="4">
    <source>
        <dbReference type="ARBA" id="ARBA00022989"/>
    </source>
</evidence>
<dbReference type="GO" id="GO:0022857">
    <property type="term" value="F:transmembrane transporter activity"/>
    <property type="evidence" value="ECO:0007669"/>
    <property type="project" value="InterPro"/>
</dbReference>
<keyword evidence="5 6" id="KW-0472">Membrane</keyword>
<dbReference type="PANTHER" id="PTHR30558">
    <property type="entry name" value="EXBD MEMBRANE COMPONENT OF PMF-DRIVEN MACROMOLECULE IMPORT SYSTEM"/>
    <property type="match status" value="1"/>
</dbReference>
<comment type="subcellular location">
    <subcellularLocation>
        <location evidence="1">Cell membrane</location>
        <topology evidence="1">Single-pass membrane protein</topology>
    </subcellularLocation>
</comment>
<name>A0A3P3ZPD9_9ZZZZ</name>
<evidence type="ECO:0000313" key="7">
    <source>
        <dbReference type="EMBL" id="VAY88747.1"/>
    </source>
</evidence>
<reference evidence="7" key="1">
    <citation type="submission" date="2018-10" db="EMBL/GenBank/DDBJ databases">
        <authorList>
            <person name="Plewniak F."/>
        </authorList>
    </citation>
    <scope>NUCLEOTIDE SEQUENCE</scope>
</reference>
<proteinExistence type="predicted"/>
<accession>A0A3P3ZPD9</accession>
<protein>
    <submittedName>
        <fullName evidence="7">Biopolymer transport protein ExbD</fullName>
    </submittedName>
</protein>
<dbReference type="EMBL" id="UOYP01000319">
    <property type="protein sequence ID" value="VAY88747.1"/>
    <property type="molecule type" value="Genomic_DNA"/>
</dbReference>
<feature type="transmembrane region" description="Helical" evidence="6">
    <location>
        <begin position="14"/>
        <end position="32"/>
    </location>
</feature>
<keyword evidence="4 6" id="KW-1133">Transmembrane helix</keyword>
<dbReference type="InterPro" id="IPR003400">
    <property type="entry name" value="ExbD"/>
</dbReference>
<dbReference type="GO" id="GO:0005886">
    <property type="term" value="C:plasma membrane"/>
    <property type="evidence" value="ECO:0007669"/>
    <property type="project" value="UniProtKB-SubCell"/>
</dbReference>
<evidence type="ECO:0000256" key="6">
    <source>
        <dbReference type="SAM" id="Phobius"/>
    </source>
</evidence>
<organism evidence="7">
    <name type="scientific">mine drainage metagenome</name>
    <dbReference type="NCBI Taxonomy" id="410659"/>
    <lineage>
        <taxon>unclassified sequences</taxon>
        <taxon>metagenomes</taxon>
        <taxon>ecological metagenomes</taxon>
    </lineage>
</organism>
<keyword evidence="2" id="KW-1003">Cell membrane</keyword>
<evidence type="ECO:0000256" key="2">
    <source>
        <dbReference type="ARBA" id="ARBA00022475"/>
    </source>
</evidence>
<gene>
    <name evidence="7" type="ORF">CARN8_3860002</name>
</gene>
<evidence type="ECO:0000256" key="5">
    <source>
        <dbReference type="ARBA" id="ARBA00023136"/>
    </source>
</evidence>
<keyword evidence="3 6" id="KW-0812">Transmembrane</keyword>
<dbReference type="Pfam" id="PF02472">
    <property type="entry name" value="ExbD"/>
    <property type="match status" value="1"/>
</dbReference>
<sequence>MNFRRGWREDEPEVNLIPMIDVLLVVLIFLMISTQFRQDHGVELQLPLGGGPSTSERAHEITLAVDGHLQLDGRDLESDPGATVFAQPLCALRLHGDTPLVLAADARIPHGQVMAVLEALRSAGFHHLRVRTHPAGP</sequence>
<evidence type="ECO:0000256" key="1">
    <source>
        <dbReference type="ARBA" id="ARBA00004162"/>
    </source>
</evidence>
<dbReference type="PANTHER" id="PTHR30558:SF3">
    <property type="entry name" value="BIOPOLYMER TRANSPORT PROTEIN EXBD-RELATED"/>
    <property type="match status" value="1"/>
</dbReference>
<evidence type="ECO:0000256" key="3">
    <source>
        <dbReference type="ARBA" id="ARBA00022692"/>
    </source>
</evidence>
<dbReference type="Gene3D" id="3.30.420.270">
    <property type="match status" value="1"/>
</dbReference>